<feature type="domain" description="CNNM transmembrane" evidence="11">
    <location>
        <begin position="1"/>
        <end position="178"/>
    </location>
</feature>
<feature type="transmembrane region" description="Helical" evidence="9">
    <location>
        <begin position="119"/>
        <end position="144"/>
    </location>
</feature>
<evidence type="ECO:0000256" key="1">
    <source>
        <dbReference type="ARBA" id="ARBA00004141"/>
    </source>
</evidence>
<dbReference type="InterPro" id="IPR046342">
    <property type="entry name" value="CBS_dom_sf"/>
</dbReference>
<accession>Q1MPR5</accession>
<dbReference type="OrthoDB" id="9798188at2"/>
<evidence type="ECO:0000256" key="3">
    <source>
        <dbReference type="ARBA" id="ARBA00022737"/>
    </source>
</evidence>
<dbReference type="InterPro" id="IPR044751">
    <property type="entry name" value="Ion_transp-like_CBS"/>
</dbReference>
<dbReference type="RefSeq" id="WP_011527041.1">
    <property type="nucleotide sequence ID" value="NC_008011.1"/>
</dbReference>
<name>Q1MPR5_LAWIP</name>
<feature type="domain" description="CBS" evidence="10">
    <location>
        <begin position="262"/>
        <end position="320"/>
    </location>
</feature>
<feature type="transmembrane region" description="Helical" evidence="9">
    <location>
        <begin position="58"/>
        <end position="79"/>
    </location>
</feature>
<dbReference type="PANTHER" id="PTHR22777:SF4">
    <property type="entry name" value="UPF0053 PROTEIN SLL1254"/>
    <property type="match status" value="1"/>
</dbReference>
<dbReference type="AlphaFoldDB" id="Q1MPR5"/>
<evidence type="ECO:0000259" key="10">
    <source>
        <dbReference type="PROSITE" id="PS51371"/>
    </source>
</evidence>
<evidence type="ECO:0000313" key="13">
    <source>
        <dbReference type="Proteomes" id="UP000002430"/>
    </source>
</evidence>
<evidence type="ECO:0000256" key="8">
    <source>
        <dbReference type="PROSITE-ProRule" id="PRU01193"/>
    </source>
</evidence>
<dbReference type="HOGENOM" id="CLU_015237_4_1_7"/>
<keyword evidence="5 7" id="KW-0129">CBS domain</keyword>
<dbReference type="InterPro" id="IPR000644">
    <property type="entry name" value="CBS_dom"/>
</dbReference>
<dbReference type="STRING" id="363253.LI0958"/>
<evidence type="ECO:0000259" key="11">
    <source>
        <dbReference type="PROSITE" id="PS51846"/>
    </source>
</evidence>
<evidence type="ECO:0000256" key="9">
    <source>
        <dbReference type="SAM" id="Phobius"/>
    </source>
</evidence>
<protein>
    <submittedName>
        <fullName evidence="12">Hemolysins and related proteins containing CBS domains</fullName>
    </submittedName>
</protein>
<evidence type="ECO:0000256" key="5">
    <source>
        <dbReference type="ARBA" id="ARBA00023122"/>
    </source>
</evidence>
<dbReference type="CDD" id="cd04590">
    <property type="entry name" value="CBS_pair_CorC_HlyC_assoc"/>
    <property type="match status" value="1"/>
</dbReference>
<dbReference type="GO" id="GO:0005886">
    <property type="term" value="C:plasma membrane"/>
    <property type="evidence" value="ECO:0007669"/>
    <property type="project" value="TreeGrafter"/>
</dbReference>
<dbReference type="PROSITE" id="PS51371">
    <property type="entry name" value="CBS"/>
    <property type="match status" value="1"/>
</dbReference>
<keyword evidence="2 8" id="KW-0812">Transmembrane</keyword>
<gene>
    <name evidence="12" type="primary">yhdP</name>
    <name evidence="12" type="ordered locus">LI0958</name>
</gene>
<organism evidence="12 13">
    <name type="scientific">Lawsonia intracellularis (strain PHE/MN1-00)</name>
    <dbReference type="NCBI Taxonomy" id="363253"/>
    <lineage>
        <taxon>Bacteria</taxon>
        <taxon>Pseudomonadati</taxon>
        <taxon>Thermodesulfobacteriota</taxon>
        <taxon>Desulfovibrionia</taxon>
        <taxon>Desulfovibrionales</taxon>
        <taxon>Desulfovibrionaceae</taxon>
        <taxon>Lawsonia</taxon>
    </lineage>
</organism>
<dbReference type="KEGG" id="lip:LI0958"/>
<evidence type="ECO:0000256" key="7">
    <source>
        <dbReference type="PROSITE-ProRule" id="PRU00703"/>
    </source>
</evidence>
<keyword evidence="13" id="KW-1185">Reference proteome</keyword>
<dbReference type="SMR" id="Q1MPR5"/>
<reference evidence="12 13" key="1">
    <citation type="submission" date="2005-11" db="EMBL/GenBank/DDBJ databases">
        <title>The complete genome sequence of Lawsonia intracellularis: the causative agent of proliferative enteropathy.</title>
        <authorList>
            <person name="Kaur K."/>
            <person name="Zhang Q."/>
            <person name="Beckler D."/>
            <person name="Munir S."/>
            <person name="Li L."/>
            <person name="Kinsley K."/>
            <person name="Herron L."/>
            <person name="Peterson A."/>
            <person name="May B."/>
            <person name="Singh S."/>
            <person name="Gebhart C."/>
            <person name="Kapur V."/>
        </authorList>
    </citation>
    <scope>NUCLEOTIDE SEQUENCE [LARGE SCALE GENOMIC DNA]</scope>
    <source>
        <strain evidence="12 13">PHE/MN1-00</strain>
    </source>
</reference>
<dbReference type="InterPro" id="IPR002550">
    <property type="entry name" value="CNNM"/>
</dbReference>
<dbReference type="PANTHER" id="PTHR22777">
    <property type="entry name" value="HEMOLYSIN-RELATED"/>
    <property type="match status" value="1"/>
</dbReference>
<dbReference type="EMBL" id="AM180252">
    <property type="protein sequence ID" value="CAJ55012.1"/>
    <property type="molecule type" value="Genomic_DNA"/>
</dbReference>
<evidence type="ECO:0000313" key="12">
    <source>
        <dbReference type="EMBL" id="CAJ55012.1"/>
    </source>
</evidence>
<dbReference type="Proteomes" id="UP000002430">
    <property type="component" value="Chromosome"/>
</dbReference>
<dbReference type="Pfam" id="PF00571">
    <property type="entry name" value="CBS"/>
    <property type="match status" value="1"/>
</dbReference>
<dbReference type="eggNOG" id="COG1253">
    <property type="taxonomic scope" value="Bacteria"/>
</dbReference>
<evidence type="ECO:0000256" key="6">
    <source>
        <dbReference type="ARBA" id="ARBA00023136"/>
    </source>
</evidence>
<comment type="subcellular location">
    <subcellularLocation>
        <location evidence="1">Membrane</location>
        <topology evidence="1">Multi-pass membrane protein</topology>
    </subcellularLocation>
</comment>
<dbReference type="PROSITE" id="PS51846">
    <property type="entry name" value="CNNM"/>
    <property type="match status" value="1"/>
</dbReference>
<sequence length="348" mass="39040">MIILLGTVFLIVLISALCSMMEAAIYSIPITYIEHLREQGSKKGEKLYYLHSNIDQPITAVLILNTIANTAGAALAGAIATTTLHESTMPFFAAILTLLILAFGEIIPKTLGVAYSKRIAIILLNPLCILIVTLKPLIMLSSYLTRLVSPRKRPTVTEDDIRALTSLSRESGRIKPYEEHVIKNILSLDLKYAHEIMTPRTMVFSLHENLTVSEAYSNPKIWNYSRIPTYGENNEDITGIIQRYEIGRYMTNGETEKKLLEIMQPAKFVLESQTVDHLLLAFLEERQHLFIVLDEYGGLSGVVSLEDVLETMLGREIVDESDTTPDLRALAKKRHSALIQNNKNTLLK</sequence>
<dbReference type="SUPFAM" id="SSF54631">
    <property type="entry name" value="CBS-domain pair"/>
    <property type="match status" value="1"/>
</dbReference>
<evidence type="ECO:0000256" key="4">
    <source>
        <dbReference type="ARBA" id="ARBA00022989"/>
    </source>
</evidence>
<keyword evidence="6 8" id="KW-0472">Membrane</keyword>
<dbReference type="Gene3D" id="3.10.580.10">
    <property type="entry name" value="CBS-domain"/>
    <property type="match status" value="1"/>
</dbReference>
<keyword evidence="3" id="KW-0677">Repeat</keyword>
<dbReference type="Pfam" id="PF01595">
    <property type="entry name" value="CNNM"/>
    <property type="match status" value="1"/>
</dbReference>
<feature type="transmembrane region" description="Helical" evidence="9">
    <location>
        <begin position="91"/>
        <end position="107"/>
    </location>
</feature>
<evidence type="ECO:0000256" key="2">
    <source>
        <dbReference type="ARBA" id="ARBA00022692"/>
    </source>
</evidence>
<proteinExistence type="predicted"/>
<keyword evidence="4 8" id="KW-1133">Transmembrane helix</keyword>